<comment type="caution">
    <text evidence="2">The sequence shown here is derived from an EMBL/GenBank/DDBJ whole genome shotgun (WGS) entry which is preliminary data.</text>
</comment>
<dbReference type="PROSITE" id="PS51468">
    <property type="entry name" value="VIT"/>
    <property type="match status" value="1"/>
</dbReference>
<sequence>MYGLYYAFEKTVLSLPLLSVHAAASIKELAAQVNLTQTYRNDAKFPIEAKYSFPIPARAAVSSFTMIKQDGTRVVGSVLEKFEARKTYDAAVSHGQQASLMEQQTPDVFQVAVGNIPSNEQVQIELIYSTELGEDEENDSVRFHLPVHIGARYGQTPADFTPAPSSSSPFLTISATVEALAPISSIGSPTHKVSTEMGPDPSLPNFKDLPFSNYARVSLSSSTALDKDFVLTFKSTGLDAPRCVAEHHPTNDTTALALTFVPRFTLPDLERQEFILVVDRSGSMEGGGSRTYNAATLKDATQHVDAMDADYGGTEIRSALEHAFAHRARDRPTSVLVLTDGDAWDLDGVLDTVKRAVAAAPEDAPLRVSVLGIGDSVSTAMKKSFAGKIARLLKAARTPLLSNITVDWGRGPAELEARDDFEVVVEAGGSEETPQNKTLNVFDVDVDPTLLDETPPPPAPPVVLPPPPPVQQSPFKIRNLFPGSRVNMYAILQGQTVPETVTLRGLSPDGAHIELTIPVTLSRLPDAANAPPALHALTARKIIQDLEDGQHELTVNITDADLVERTVRAHIVRLGTAYQIASTHTSFVAVDESQAWRPRYVQDAAQSSPEPDAAWDGEDALEGVVMHDELDDVYIAPMAQQNFFKAAPRKYVSPASATRSYGYAVPQWEASKNPTFLERILDRLSSIVSLHSASPSSSPPPTSGKHDTLEAFARLQAFDGSFPAPIAVLALVRLQEGTTLADVRAALPGADDDELVGTTLALALLRMKMNSVDPADPDQMADAPAWVGMHEKAQAWLEAALGARGAKETAQELEIRVAEMLEHKIMFF</sequence>
<dbReference type="PANTHER" id="PTHR45737">
    <property type="entry name" value="VON WILLEBRAND FACTOR A DOMAIN-CONTAINING PROTEIN 5A"/>
    <property type="match status" value="1"/>
</dbReference>
<dbReference type="InterPro" id="IPR036465">
    <property type="entry name" value="vWFA_dom_sf"/>
</dbReference>
<evidence type="ECO:0000313" key="3">
    <source>
        <dbReference type="Proteomes" id="UP000620124"/>
    </source>
</evidence>
<name>A0A8H7CTV2_9AGAR</name>
<dbReference type="InterPro" id="IPR002035">
    <property type="entry name" value="VWF_A"/>
</dbReference>
<dbReference type="Pfam" id="PF08487">
    <property type="entry name" value="VIT"/>
    <property type="match status" value="1"/>
</dbReference>
<dbReference type="Proteomes" id="UP000620124">
    <property type="component" value="Unassembled WGS sequence"/>
</dbReference>
<evidence type="ECO:0000259" key="1">
    <source>
        <dbReference type="PROSITE" id="PS51468"/>
    </source>
</evidence>
<dbReference type="OrthoDB" id="1729737at2759"/>
<dbReference type="EMBL" id="JACAZI010000010">
    <property type="protein sequence ID" value="KAF7350214.1"/>
    <property type="molecule type" value="Genomic_DNA"/>
</dbReference>
<accession>A0A8H7CTV2</accession>
<organism evidence="2 3">
    <name type="scientific">Mycena venus</name>
    <dbReference type="NCBI Taxonomy" id="2733690"/>
    <lineage>
        <taxon>Eukaryota</taxon>
        <taxon>Fungi</taxon>
        <taxon>Dikarya</taxon>
        <taxon>Basidiomycota</taxon>
        <taxon>Agaricomycotina</taxon>
        <taxon>Agaricomycetes</taxon>
        <taxon>Agaricomycetidae</taxon>
        <taxon>Agaricales</taxon>
        <taxon>Marasmiineae</taxon>
        <taxon>Mycenaceae</taxon>
        <taxon>Mycena</taxon>
    </lineage>
</organism>
<dbReference type="Gene3D" id="3.40.50.410">
    <property type="entry name" value="von Willebrand factor, type A domain"/>
    <property type="match status" value="1"/>
</dbReference>
<proteinExistence type="predicted"/>
<keyword evidence="3" id="KW-1185">Reference proteome</keyword>
<dbReference type="SUPFAM" id="SSF53300">
    <property type="entry name" value="vWA-like"/>
    <property type="match status" value="1"/>
</dbReference>
<feature type="domain" description="VIT" evidence="1">
    <location>
        <begin position="1"/>
        <end position="130"/>
    </location>
</feature>
<dbReference type="InterPro" id="IPR013694">
    <property type="entry name" value="VIT"/>
</dbReference>
<protein>
    <recommendedName>
        <fullName evidence="1">VIT domain-containing protein</fullName>
    </recommendedName>
</protein>
<reference evidence="2" key="1">
    <citation type="submission" date="2020-05" db="EMBL/GenBank/DDBJ databases">
        <title>Mycena genomes resolve the evolution of fungal bioluminescence.</title>
        <authorList>
            <person name="Tsai I.J."/>
        </authorList>
    </citation>
    <scope>NUCLEOTIDE SEQUENCE</scope>
    <source>
        <strain evidence="2">CCC161011</strain>
    </source>
</reference>
<dbReference type="PANTHER" id="PTHR45737:SF6">
    <property type="entry name" value="VON WILLEBRAND FACTOR A DOMAIN-CONTAINING PROTEIN 5A"/>
    <property type="match status" value="1"/>
</dbReference>
<evidence type="ECO:0000313" key="2">
    <source>
        <dbReference type="EMBL" id="KAF7350214.1"/>
    </source>
</evidence>
<dbReference type="SMART" id="SM00609">
    <property type="entry name" value="VIT"/>
    <property type="match status" value="1"/>
</dbReference>
<dbReference type="AlphaFoldDB" id="A0A8H7CTV2"/>
<gene>
    <name evidence="2" type="ORF">MVEN_01324500</name>
</gene>
<dbReference type="Pfam" id="PF13768">
    <property type="entry name" value="VWA_3"/>
    <property type="match status" value="1"/>
</dbReference>